<name>A0A1U7IFA3_9CYAN</name>
<comment type="caution">
    <text evidence="1">The sequence shown here is derived from an EMBL/GenBank/DDBJ whole genome shotgun (WGS) entry which is preliminary data.</text>
</comment>
<accession>A0A1U7IFA3</accession>
<protein>
    <submittedName>
        <fullName evidence="1">Uncharacterized protein</fullName>
    </submittedName>
</protein>
<organism evidence="1 2">
    <name type="scientific">[Phormidium ambiguum] IAM M-71</name>
    <dbReference type="NCBI Taxonomy" id="454136"/>
    <lineage>
        <taxon>Bacteria</taxon>
        <taxon>Bacillati</taxon>
        <taxon>Cyanobacteriota</taxon>
        <taxon>Cyanophyceae</taxon>
        <taxon>Oscillatoriophycideae</taxon>
        <taxon>Aerosakkonematales</taxon>
        <taxon>Aerosakkonemataceae</taxon>
        <taxon>Floridanema</taxon>
    </lineage>
</organism>
<dbReference type="AlphaFoldDB" id="A0A1U7IFA3"/>
<proteinExistence type="predicted"/>
<sequence>MVSLGKAAIALPPAALRYDLGAVLTVGKFAPSLLQNAANVIKLTGPFSRIIDDVITDSFIHG</sequence>
<reference evidence="1 2" key="1">
    <citation type="submission" date="2016-11" db="EMBL/GenBank/DDBJ databases">
        <title>Draft Genome Sequences of Nine Cyanobacterial Strains from Diverse Habitats.</title>
        <authorList>
            <person name="Zhu T."/>
            <person name="Hou S."/>
            <person name="Lu X."/>
            <person name="Hess W.R."/>
        </authorList>
    </citation>
    <scope>NUCLEOTIDE SEQUENCE [LARGE SCALE GENOMIC DNA]</scope>
    <source>
        <strain evidence="1 2">IAM M-71</strain>
    </source>
</reference>
<dbReference type="EMBL" id="MRCE01000020">
    <property type="protein sequence ID" value="OKH35701.1"/>
    <property type="molecule type" value="Genomic_DNA"/>
</dbReference>
<gene>
    <name evidence="1" type="ORF">NIES2119_19585</name>
</gene>
<evidence type="ECO:0000313" key="2">
    <source>
        <dbReference type="Proteomes" id="UP000185860"/>
    </source>
</evidence>
<dbReference type="Proteomes" id="UP000185860">
    <property type="component" value="Unassembled WGS sequence"/>
</dbReference>
<evidence type="ECO:0000313" key="1">
    <source>
        <dbReference type="EMBL" id="OKH35701.1"/>
    </source>
</evidence>
<dbReference type="STRING" id="454136.NIES2119_19585"/>